<organism evidence="2 3">
    <name type="scientific">Streptomyces brasiliensis</name>
    <dbReference type="NCBI Taxonomy" id="1954"/>
    <lineage>
        <taxon>Bacteria</taxon>
        <taxon>Bacillati</taxon>
        <taxon>Actinomycetota</taxon>
        <taxon>Actinomycetes</taxon>
        <taxon>Kitasatosporales</taxon>
        <taxon>Streptomycetaceae</taxon>
        <taxon>Streptomyces</taxon>
    </lineage>
</organism>
<comment type="caution">
    <text evidence="2">The sequence shown here is derived from an EMBL/GenBank/DDBJ whole genome shotgun (WGS) entry which is preliminary data.</text>
</comment>
<reference evidence="2" key="1">
    <citation type="journal article" date="2014" name="Int. J. Syst. Evol. Microbiol.">
        <title>Complete genome sequence of Corynebacterium casei LMG S-19264T (=DSM 44701T), isolated from a smear-ripened cheese.</title>
        <authorList>
            <consortium name="US DOE Joint Genome Institute (JGI-PGF)"/>
            <person name="Walter F."/>
            <person name="Albersmeier A."/>
            <person name="Kalinowski J."/>
            <person name="Ruckert C."/>
        </authorList>
    </citation>
    <scope>NUCLEOTIDE SEQUENCE</scope>
    <source>
        <strain evidence="2">JCM 3086</strain>
    </source>
</reference>
<feature type="region of interest" description="Disordered" evidence="1">
    <location>
        <begin position="47"/>
        <end position="125"/>
    </location>
</feature>
<sequence length="141" mass="14538">MCPLDRARALSTPLPTVAAGARARLGEDGIADGLGDGSAVLHPAVHLVDRPDSVQPRTELPFPLRGGGAQEPMGRHRPATRDARRVGTDARPGAAGPAAGGTHHRQSVHRRSPDPLDGAGVPDDGCLPDFLMRSKAVIGAS</sequence>
<proteinExistence type="predicted"/>
<evidence type="ECO:0000313" key="3">
    <source>
        <dbReference type="Proteomes" id="UP000657574"/>
    </source>
</evidence>
<dbReference type="EMBL" id="BMQA01000067">
    <property type="protein sequence ID" value="GGJ61293.1"/>
    <property type="molecule type" value="Genomic_DNA"/>
</dbReference>
<name>A0A917P4H7_9ACTN</name>
<evidence type="ECO:0000256" key="1">
    <source>
        <dbReference type="SAM" id="MobiDB-lite"/>
    </source>
</evidence>
<accession>A0A917P4H7</accession>
<dbReference type="AlphaFoldDB" id="A0A917P4H7"/>
<dbReference type="Proteomes" id="UP000657574">
    <property type="component" value="Unassembled WGS sequence"/>
</dbReference>
<reference evidence="2" key="2">
    <citation type="submission" date="2020-09" db="EMBL/GenBank/DDBJ databases">
        <authorList>
            <person name="Sun Q."/>
            <person name="Ohkuma M."/>
        </authorList>
    </citation>
    <scope>NUCLEOTIDE SEQUENCE</scope>
    <source>
        <strain evidence="2">JCM 3086</strain>
    </source>
</reference>
<feature type="compositionally biased region" description="Basic and acidic residues" evidence="1">
    <location>
        <begin position="79"/>
        <end position="88"/>
    </location>
</feature>
<evidence type="ECO:0000313" key="2">
    <source>
        <dbReference type="EMBL" id="GGJ61293.1"/>
    </source>
</evidence>
<protein>
    <submittedName>
        <fullName evidence="2">Uncharacterized protein</fullName>
    </submittedName>
</protein>
<feature type="compositionally biased region" description="Low complexity" evidence="1">
    <location>
        <begin position="89"/>
        <end position="101"/>
    </location>
</feature>
<keyword evidence="3" id="KW-1185">Reference proteome</keyword>
<gene>
    <name evidence="2" type="ORF">GCM10010121_084810</name>
</gene>